<evidence type="ECO:0000256" key="1">
    <source>
        <dbReference type="ARBA" id="ARBA00004141"/>
    </source>
</evidence>
<evidence type="ECO:0000256" key="7">
    <source>
        <dbReference type="PROSITE-ProRule" id="PRU00282"/>
    </source>
</evidence>
<dbReference type="Gene3D" id="1.50.40.10">
    <property type="entry name" value="Mitochondrial carrier domain"/>
    <property type="match status" value="1"/>
</dbReference>
<feature type="repeat" description="Solcar" evidence="7">
    <location>
        <begin position="24"/>
        <end position="107"/>
    </location>
</feature>
<dbReference type="EMBL" id="AP028916">
    <property type="protein sequence ID" value="BES97363.1"/>
    <property type="molecule type" value="Genomic_DNA"/>
</dbReference>
<evidence type="ECO:0000256" key="8">
    <source>
        <dbReference type="RuleBase" id="RU000488"/>
    </source>
</evidence>
<evidence type="ECO:0000256" key="9">
    <source>
        <dbReference type="SAM" id="Phobius"/>
    </source>
</evidence>
<gene>
    <name evidence="10" type="ORF">NTJ_10177</name>
</gene>
<proteinExistence type="inferred from homology"/>
<evidence type="ECO:0000256" key="6">
    <source>
        <dbReference type="ARBA" id="ARBA00023136"/>
    </source>
</evidence>
<dbReference type="InterPro" id="IPR023395">
    <property type="entry name" value="MCP_dom_sf"/>
</dbReference>
<reference evidence="10 11" key="1">
    <citation type="submission" date="2023-09" db="EMBL/GenBank/DDBJ databases">
        <title>Nesidiocoris tenuis whole genome shotgun sequence.</title>
        <authorList>
            <person name="Shibata T."/>
            <person name="Shimoda M."/>
            <person name="Kobayashi T."/>
            <person name="Uehara T."/>
        </authorList>
    </citation>
    <scope>NUCLEOTIDE SEQUENCE [LARGE SCALE GENOMIC DNA]</scope>
    <source>
        <strain evidence="10 11">Japan</strain>
    </source>
</reference>
<dbReference type="Pfam" id="PF00153">
    <property type="entry name" value="Mito_carr"/>
    <property type="match status" value="3"/>
</dbReference>
<protein>
    <submittedName>
        <fullName evidence="10">Solute carrier family 25</fullName>
    </submittedName>
</protein>
<keyword evidence="5" id="KW-0677">Repeat</keyword>
<feature type="transmembrane region" description="Helical" evidence="9">
    <location>
        <begin position="212"/>
        <end position="236"/>
    </location>
</feature>
<accession>A0ABN7AYY0</accession>
<dbReference type="PRINTS" id="PR00926">
    <property type="entry name" value="MITOCARRIER"/>
</dbReference>
<keyword evidence="11" id="KW-1185">Reference proteome</keyword>
<keyword evidence="6 7" id="KW-0472">Membrane</keyword>
<comment type="similarity">
    <text evidence="2 8">Belongs to the mitochondrial carrier (TC 2.A.29) family.</text>
</comment>
<dbReference type="PANTHER" id="PTHR24089">
    <property type="entry name" value="SOLUTE CARRIER FAMILY 25"/>
    <property type="match status" value="1"/>
</dbReference>
<keyword evidence="3 8" id="KW-0813">Transport</keyword>
<feature type="repeat" description="Solcar" evidence="7">
    <location>
        <begin position="115"/>
        <end position="200"/>
    </location>
</feature>
<evidence type="ECO:0000256" key="2">
    <source>
        <dbReference type="ARBA" id="ARBA00006375"/>
    </source>
</evidence>
<evidence type="ECO:0000313" key="10">
    <source>
        <dbReference type="EMBL" id="BES97363.1"/>
    </source>
</evidence>
<dbReference type="InterPro" id="IPR002067">
    <property type="entry name" value="MCP"/>
</dbReference>
<feature type="transmembrane region" description="Helical" evidence="9">
    <location>
        <begin position="171"/>
        <end position="192"/>
    </location>
</feature>
<feature type="repeat" description="Solcar" evidence="7">
    <location>
        <begin position="203"/>
        <end position="290"/>
    </location>
</feature>
<evidence type="ECO:0000256" key="4">
    <source>
        <dbReference type="ARBA" id="ARBA00022692"/>
    </source>
</evidence>
<keyword evidence="9" id="KW-1133">Transmembrane helix</keyword>
<comment type="subcellular location">
    <subcellularLocation>
        <location evidence="1">Membrane</location>
        <topology evidence="1">Multi-pass membrane protein</topology>
    </subcellularLocation>
</comment>
<dbReference type="PROSITE" id="PS50920">
    <property type="entry name" value="SOLCAR"/>
    <property type="match status" value="3"/>
</dbReference>
<organism evidence="10 11">
    <name type="scientific">Nesidiocoris tenuis</name>
    <dbReference type="NCBI Taxonomy" id="355587"/>
    <lineage>
        <taxon>Eukaryota</taxon>
        <taxon>Metazoa</taxon>
        <taxon>Ecdysozoa</taxon>
        <taxon>Arthropoda</taxon>
        <taxon>Hexapoda</taxon>
        <taxon>Insecta</taxon>
        <taxon>Pterygota</taxon>
        <taxon>Neoptera</taxon>
        <taxon>Paraneoptera</taxon>
        <taxon>Hemiptera</taxon>
        <taxon>Heteroptera</taxon>
        <taxon>Panheteroptera</taxon>
        <taxon>Cimicomorpha</taxon>
        <taxon>Miridae</taxon>
        <taxon>Dicyphina</taxon>
        <taxon>Nesidiocoris</taxon>
    </lineage>
</organism>
<evidence type="ECO:0000256" key="5">
    <source>
        <dbReference type="ARBA" id="ARBA00022737"/>
    </source>
</evidence>
<name>A0ABN7AYY0_9HEMI</name>
<sequence length="296" mass="32693">MSDGRGKVSHARCRREDESTKCTGRVAAHFMAGLTAGVVSRTITAPLDRLKVISQIKGKTIFPIQGIRMMLAEGGFWSMWRGNGANIMKVGPEIAAKFLVYNEAKNALVGHNQESTTVHKLIAGFTAGAISHSIVHPLEVCKTRLVLRKTGEEGGLRNTARKGYRKHGWRFFFKGYKMSVMGIALFSTLDFAVYETLKKLWCSAAVNSRVCGVIACGVCSSLCGIVVCFPFGVLGVNLQMCDELKNTSDVIKFVRRRRFIGLYRGVTTAVIKGVPTFTLSYLTYEHIIKYLGHKMI</sequence>
<evidence type="ECO:0000256" key="3">
    <source>
        <dbReference type="ARBA" id="ARBA00022448"/>
    </source>
</evidence>
<evidence type="ECO:0000313" key="11">
    <source>
        <dbReference type="Proteomes" id="UP001307889"/>
    </source>
</evidence>
<keyword evidence="4 7" id="KW-0812">Transmembrane</keyword>
<dbReference type="Proteomes" id="UP001307889">
    <property type="component" value="Chromosome 8"/>
</dbReference>
<dbReference type="InterPro" id="IPR018108">
    <property type="entry name" value="MCP_transmembrane"/>
</dbReference>
<dbReference type="SUPFAM" id="SSF103506">
    <property type="entry name" value="Mitochondrial carrier"/>
    <property type="match status" value="1"/>
</dbReference>